<evidence type="ECO:0000256" key="1">
    <source>
        <dbReference type="SAM" id="Phobius"/>
    </source>
</evidence>
<keyword evidence="1" id="KW-1133">Transmembrane helix</keyword>
<reference evidence="2 3" key="1">
    <citation type="submission" date="2016-04" db="EMBL/GenBank/DDBJ databases">
        <authorList>
            <person name="Mornico D."/>
        </authorList>
    </citation>
    <scope>NUCLEOTIDE SEQUENCE [LARGE SCALE GENOMIC DNA]</scope>
    <source>
        <strain evidence="2 3">A121</strain>
    </source>
</reference>
<organism evidence="2 3">
    <name type="scientific">Citrobacter europaeus</name>
    <dbReference type="NCBI Taxonomy" id="1914243"/>
    <lineage>
        <taxon>Bacteria</taxon>
        <taxon>Pseudomonadati</taxon>
        <taxon>Pseudomonadota</taxon>
        <taxon>Gammaproteobacteria</taxon>
        <taxon>Enterobacterales</taxon>
        <taxon>Enterobacteriaceae</taxon>
        <taxon>Citrobacter</taxon>
    </lineage>
</organism>
<evidence type="ECO:0000313" key="3">
    <source>
        <dbReference type="Proteomes" id="UP000195338"/>
    </source>
</evidence>
<keyword evidence="1" id="KW-0472">Membrane</keyword>
<comment type="caution">
    <text evidence="2">The sequence shown here is derived from an EMBL/GenBank/DDBJ whole genome shotgun (WGS) entry which is preliminary data.</text>
</comment>
<accession>A0ABY0JWZ6</accession>
<evidence type="ECO:0000313" key="2">
    <source>
        <dbReference type="EMBL" id="SCA74790.1"/>
    </source>
</evidence>
<keyword evidence="3" id="KW-1185">Reference proteome</keyword>
<name>A0ABY0JWZ6_9ENTR</name>
<dbReference type="Proteomes" id="UP000195338">
    <property type="component" value="Unassembled WGS sequence"/>
</dbReference>
<feature type="transmembrane region" description="Helical" evidence="1">
    <location>
        <begin position="20"/>
        <end position="40"/>
    </location>
</feature>
<keyword evidence="1" id="KW-0812">Transmembrane</keyword>
<dbReference type="EMBL" id="FLUX01000007">
    <property type="protein sequence ID" value="SCA74790.1"/>
    <property type="molecule type" value="Genomic_DNA"/>
</dbReference>
<sequence>MPSCPPLLVFQDGEPVECLSKLMVIIIVTHFLFSFCLGVVRSLP</sequence>
<protein>
    <submittedName>
        <fullName evidence="2">Uncharacterized protein</fullName>
    </submittedName>
</protein>
<proteinExistence type="predicted"/>
<gene>
    <name evidence="2" type="ORF">BN4901_0655</name>
</gene>